<keyword evidence="4" id="KW-0804">Transcription</keyword>
<dbReference type="PANTHER" id="PTHR43133">
    <property type="entry name" value="RNA POLYMERASE ECF-TYPE SIGMA FACTO"/>
    <property type="match status" value="1"/>
</dbReference>
<dbReference type="InterPro" id="IPR013249">
    <property type="entry name" value="RNA_pol_sigma70_r4_t2"/>
</dbReference>
<organism evidence="7 8">
    <name type="scientific">Pseudobacter ginsenosidimutans</name>
    <dbReference type="NCBI Taxonomy" id="661488"/>
    <lineage>
        <taxon>Bacteria</taxon>
        <taxon>Pseudomonadati</taxon>
        <taxon>Bacteroidota</taxon>
        <taxon>Chitinophagia</taxon>
        <taxon>Chitinophagales</taxon>
        <taxon>Chitinophagaceae</taxon>
        <taxon>Pseudobacter</taxon>
    </lineage>
</organism>
<evidence type="ECO:0000256" key="1">
    <source>
        <dbReference type="ARBA" id="ARBA00010641"/>
    </source>
</evidence>
<gene>
    <name evidence="7" type="ORF">EV199_5198</name>
</gene>
<accession>A0A4Q7MLS3</accession>
<dbReference type="EMBL" id="SGXA01000003">
    <property type="protein sequence ID" value="RZS69361.1"/>
    <property type="molecule type" value="Genomic_DNA"/>
</dbReference>
<dbReference type="InterPro" id="IPR039425">
    <property type="entry name" value="RNA_pol_sigma-70-like"/>
</dbReference>
<feature type="domain" description="RNA polymerase sigma factor 70 region 4 type 2" evidence="6">
    <location>
        <begin position="121"/>
        <end position="171"/>
    </location>
</feature>
<evidence type="ECO:0000259" key="5">
    <source>
        <dbReference type="Pfam" id="PF04542"/>
    </source>
</evidence>
<dbReference type="GO" id="GO:0016987">
    <property type="term" value="F:sigma factor activity"/>
    <property type="evidence" value="ECO:0007669"/>
    <property type="project" value="UniProtKB-KW"/>
</dbReference>
<feature type="domain" description="RNA polymerase sigma-70 region 2" evidence="5">
    <location>
        <begin position="28"/>
        <end position="91"/>
    </location>
</feature>
<dbReference type="Gene3D" id="1.10.1740.10">
    <property type="match status" value="1"/>
</dbReference>
<dbReference type="NCBIfam" id="TIGR02937">
    <property type="entry name" value="sigma70-ECF"/>
    <property type="match status" value="1"/>
</dbReference>
<dbReference type="PANTHER" id="PTHR43133:SF46">
    <property type="entry name" value="RNA POLYMERASE SIGMA-70 FACTOR ECF SUBFAMILY"/>
    <property type="match status" value="1"/>
</dbReference>
<dbReference type="Gene3D" id="1.10.10.10">
    <property type="entry name" value="Winged helix-like DNA-binding domain superfamily/Winged helix DNA-binding domain"/>
    <property type="match status" value="1"/>
</dbReference>
<protein>
    <submittedName>
        <fullName evidence="7">RNA polymerase sigma-70 factor (ECF subfamily)</fullName>
    </submittedName>
</protein>
<dbReference type="SUPFAM" id="SSF88659">
    <property type="entry name" value="Sigma3 and sigma4 domains of RNA polymerase sigma factors"/>
    <property type="match status" value="1"/>
</dbReference>
<evidence type="ECO:0000313" key="7">
    <source>
        <dbReference type="EMBL" id="RZS69361.1"/>
    </source>
</evidence>
<evidence type="ECO:0000256" key="4">
    <source>
        <dbReference type="ARBA" id="ARBA00023163"/>
    </source>
</evidence>
<dbReference type="GO" id="GO:0006352">
    <property type="term" value="P:DNA-templated transcription initiation"/>
    <property type="evidence" value="ECO:0007669"/>
    <property type="project" value="InterPro"/>
</dbReference>
<dbReference type="SUPFAM" id="SSF88946">
    <property type="entry name" value="Sigma2 domain of RNA polymerase sigma factors"/>
    <property type="match status" value="1"/>
</dbReference>
<keyword evidence="3" id="KW-0731">Sigma factor</keyword>
<evidence type="ECO:0000256" key="3">
    <source>
        <dbReference type="ARBA" id="ARBA00023082"/>
    </source>
</evidence>
<dbReference type="CDD" id="cd06171">
    <property type="entry name" value="Sigma70_r4"/>
    <property type="match status" value="1"/>
</dbReference>
<keyword evidence="2" id="KW-0805">Transcription regulation</keyword>
<dbReference type="InterPro" id="IPR036388">
    <property type="entry name" value="WH-like_DNA-bd_sf"/>
</dbReference>
<evidence type="ECO:0000313" key="8">
    <source>
        <dbReference type="Proteomes" id="UP000293874"/>
    </source>
</evidence>
<dbReference type="OrthoDB" id="759001at2"/>
<dbReference type="InterPro" id="IPR007627">
    <property type="entry name" value="RNA_pol_sigma70_r2"/>
</dbReference>
<name>A0A4Q7MLS3_9BACT</name>
<dbReference type="RefSeq" id="WP_158644179.1">
    <property type="nucleotide sequence ID" value="NZ_CP042431.1"/>
</dbReference>
<dbReference type="InterPro" id="IPR013325">
    <property type="entry name" value="RNA_pol_sigma_r2"/>
</dbReference>
<keyword evidence="8" id="KW-1185">Reference proteome</keyword>
<dbReference type="Proteomes" id="UP000293874">
    <property type="component" value="Unassembled WGS sequence"/>
</dbReference>
<comment type="caution">
    <text evidence="7">The sequence shown here is derived from an EMBL/GenBank/DDBJ whole genome shotgun (WGS) entry which is preliminary data.</text>
</comment>
<dbReference type="AlphaFoldDB" id="A0A4Q7MLS3"/>
<dbReference type="InterPro" id="IPR013324">
    <property type="entry name" value="RNA_pol_sigma_r3/r4-like"/>
</dbReference>
<evidence type="ECO:0000259" key="6">
    <source>
        <dbReference type="Pfam" id="PF08281"/>
    </source>
</evidence>
<dbReference type="InterPro" id="IPR014284">
    <property type="entry name" value="RNA_pol_sigma-70_dom"/>
</dbReference>
<dbReference type="Pfam" id="PF08281">
    <property type="entry name" value="Sigma70_r4_2"/>
    <property type="match status" value="1"/>
</dbReference>
<reference evidence="7 8" key="1">
    <citation type="submission" date="2019-02" db="EMBL/GenBank/DDBJ databases">
        <title>Genomic Encyclopedia of Type Strains, Phase IV (KMG-IV): sequencing the most valuable type-strain genomes for metagenomic binning, comparative biology and taxonomic classification.</title>
        <authorList>
            <person name="Goeker M."/>
        </authorList>
    </citation>
    <scope>NUCLEOTIDE SEQUENCE [LARGE SCALE GENOMIC DNA]</scope>
    <source>
        <strain evidence="7 8">DSM 18116</strain>
    </source>
</reference>
<evidence type="ECO:0000256" key="2">
    <source>
        <dbReference type="ARBA" id="ARBA00023015"/>
    </source>
</evidence>
<sequence length="196" mass="22592">MPRTQIHNEPELLIRLAQSDEKAYTEIIDHYGSVIYGHCLMYVKDAGLAEEITQDILFSIWKQRAELPSISNFAGYVYRMTRNRSINAFKSKLAATEPPADHLKSWLHSPDASIEYKQLSEAIARGVELLPARRQQVFKMSRYEGLSYEEIAQQLNIAKSTVKDHILEALVFLRTYIKEEYGIVTISLFWLASHSR</sequence>
<comment type="similarity">
    <text evidence="1">Belongs to the sigma-70 factor family. ECF subfamily.</text>
</comment>
<dbReference type="Pfam" id="PF04542">
    <property type="entry name" value="Sigma70_r2"/>
    <property type="match status" value="1"/>
</dbReference>
<proteinExistence type="inferred from homology"/>
<dbReference type="GO" id="GO:0003677">
    <property type="term" value="F:DNA binding"/>
    <property type="evidence" value="ECO:0007669"/>
    <property type="project" value="InterPro"/>
</dbReference>